<protein>
    <submittedName>
        <fullName evidence="3">Uncharacterized protein</fullName>
    </submittedName>
</protein>
<reference evidence="3 4" key="1">
    <citation type="submission" date="2024-03" db="EMBL/GenBank/DDBJ databases">
        <title>The Acrasis kona genome and developmental transcriptomes reveal deep origins of eukaryotic multicellular pathways.</title>
        <authorList>
            <person name="Sheikh S."/>
            <person name="Fu C.-J."/>
            <person name="Brown M.W."/>
            <person name="Baldauf S.L."/>
        </authorList>
    </citation>
    <scope>NUCLEOTIDE SEQUENCE [LARGE SCALE GENOMIC DNA]</scope>
    <source>
        <strain evidence="3 4">ATCC MYA-3509</strain>
    </source>
</reference>
<name>A0AAW2YQB3_9EUKA</name>
<dbReference type="EMBL" id="JAOPGA020000506">
    <property type="protein sequence ID" value="KAL0479131.1"/>
    <property type="molecule type" value="Genomic_DNA"/>
</dbReference>
<gene>
    <name evidence="3" type="ORF">AKO1_008017</name>
</gene>
<accession>A0AAW2YQB3</accession>
<evidence type="ECO:0000256" key="2">
    <source>
        <dbReference type="SAM" id="MobiDB-lite"/>
    </source>
</evidence>
<sequence>MMISASESSRIQHLHDENRRLLAEKTHLEGKLNELQVQSHNHMMTSATLKFEMFMLQSRGNVEIESMKQGPPTKKRKRFEVDKDPEDEDDPRKNEQYTAHIRELERRIQDDKEKYDEQISSHKDQIQSLEQNATTNSSQVEELRQES</sequence>
<keyword evidence="4" id="KW-1185">Reference proteome</keyword>
<dbReference type="AlphaFoldDB" id="A0AAW2YQB3"/>
<proteinExistence type="predicted"/>
<feature type="region of interest" description="Disordered" evidence="2">
    <location>
        <begin position="62"/>
        <end position="147"/>
    </location>
</feature>
<comment type="caution">
    <text evidence="3">The sequence shown here is derived from an EMBL/GenBank/DDBJ whole genome shotgun (WGS) entry which is preliminary data.</text>
</comment>
<feature type="coiled-coil region" evidence="1">
    <location>
        <begin position="11"/>
        <end position="38"/>
    </location>
</feature>
<evidence type="ECO:0000313" key="3">
    <source>
        <dbReference type="EMBL" id="KAL0479131.1"/>
    </source>
</evidence>
<dbReference type="Proteomes" id="UP001431209">
    <property type="component" value="Unassembled WGS sequence"/>
</dbReference>
<feature type="non-terminal residue" evidence="3">
    <location>
        <position position="147"/>
    </location>
</feature>
<evidence type="ECO:0000256" key="1">
    <source>
        <dbReference type="SAM" id="Coils"/>
    </source>
</evidence>
<organism evidence="3 4">
    <name type="scientific">Acrasis kona</name>
    <dbReference type="NCBI Taxonomy" id="1008807"/>
    <lineage>
        <taxon>Eukaryota</taxon>
        <taxon>Discoba</taxon>
        <taxon>Heterolobosea</taxon>
        <taxon>Tetramitia</taxon>
        <taxon>Eutetramitia</taxon>
        <taxon>Acrasidae</taxon>
        <taxon>Acrasis</taxon>
    </lineage>
</organism>
<feature type="compositionally biased region" description="Basic and acidic residues" evidence="2">
    <location>
        <begin position="90"/>
        <end position="125"/>
    </location>
</feature>
<evidence type="ECO:0000313" key="4">
    <source>
        <dbReference type="Proteomes" id="UP001431209"/>
    </source>
</evidence>
<keyword evidence="1" id="KW-0175">Coiled coil</keyword>
<feature type="compositionally biased region" description="Polar residues" evidence="2">
    <location>
        <begin position="126"/>
        <end position="140"/>
    </location>
</feature>